<feature type="transmembrane region" description="Helical" evidence="1">
    <location>
        <begin position="36"/>
        <end position="53"/>
    </location>
</feature>
<comment type="caution">
    <text evidence="2">The sequence shown here is derived from an EMBL/GenBank/DDBJ whole genome shotgun (WGS) entry which is preliminary data.</text>
</comment>
<protein>
    <recommendedName>
        <fullName evidence="4">DUF3017 domain-containing protein</fullName>
    </recommendedName>
</protein>
<name>A0AAJ1EY43_9ACTO</name>
<accession>A0AAJ1EY43</accession>
<feature type="transmembrane region" description="Helical" evidence="1">
    <location>
        <begin position="12"/>
        <end position="30"/>
    </location>
</feature>
<organism evidence="2 3">
    <name type="scientific">Varibaculum cambriense</name>
    <dbReference type="NCBI Taxonomy" id="184870"/>
    <lineage>
        <taxon>Bacteria</taxon>
        <taxon>Bacillati</taxon>
        <taxon>Actinomycetota</taxon>
        <taxon>Actinomycetes</taxon>
        <taxon>Actinomycetales</taxon>
        <taxon>Actinomycetaceae</taxon>
        <taxon>Varibaculum</taxon>
    </lineage>
</organism>
<feature type="transmembrane region" description="Helical" evidence="1">
    <location>
        <begin position="65"/>
        <end position="86"/>
    </location>
</feature>
<dbReference type="RefSeq" id="WP_024059559.1">
    <property type="nucleotide sequence ID" value="NZ_JAGZVZ010000004.1"/>
</dbReference>
<evidence type="ECO:0000256" key="1">
    <source>
        <dbReference type="SAM" id="Phobius"/>
    </source>
</evidence>
<dbReference type="Proteomes" id="UP001200537">
    <property type="component" value="Unassembled WGS sequence"/>
</dbReference>
<proteinExistence type="predicted"/>
<keyword evidence="1" id="KW-0472">Membrane</keyword>
<gene>
    <name evidence="2" type="ORF">L0M99_09405</name>
</gene>
<evidence type="ECO:0000313" key="3">
    <source>
        <dbReference type="Proteomes" id="UP001200537"/>
    </source>
</evidence>
<evidence type="ECO:0008006" key="4">
    <source>
        <dbReference type="Google" id="ProtNLM"/>
    </source>
</evidence>
<evidence type="ECO:0000313" key="2">
    <source>
        <dbReference type="EMBL" id="MCG4618699.1"/>
    </source>
</evidence>
<dbReference type="EMBL" id="JAKNHJ010000023">
    <property type="protein sequence ID" value="MCG4618699.1"/>
    <property type="molecule type" value="Genomic_DNA"/>
</dbReference>
<reference evidence="2" key="1">
    <citation type="submission" date="2022-01" db="EMBL/GenBank/DDBJ databases">
        <title>Collection of gut derived symbiotic bacterial strains cultured from healthy donors.</title>
        <authorList>
            <person name="Lin H."/>
            <person name="Kohout C."/>
            <person name="Waligurski E."/>
            <person name="Pamer E.G."/>
        </authorList>
    </citation>
    <scope>NUCLEOTIDE SEQUENCE</scope>
    <source>
        <strain evidence="2">DFI.7.46</strain>
    </source>
</reference>
<keyword evidence="1" id="KW-0812">Transmembrane</keyword>
<keyword evidence="1" id="KW-1133">Transmembrane helix</keyword>
<sequence>MGLSNNRLWRRGCTALVIIGIICIVTLGYIGHPVFACRVFALMLLSLGVYRLLDRSPKAWCAVRSWWLDCIALFSLSIALFILAPYGGIIMPTGL</sequence>
<dbReference type="AlphaFoldDB" id="A0AAJ1EY43"/>